<dbReference type="InterPro" id="IPR039799">
    <property type="entry name" value="ALR/ERV"/>
</dbReference>
<dbReference type="EMBL" id="BT122237">
    <property type="protein sequence ID" value="ADE75626.1"/>
    <property type="molecule type" value="mRNA"/>
</dbReference>
<dbReference type="Pfam" id="PF04777">
    <property type="entry name" value="Evr1_Alr"/>
    <property type="match status" value="1"/>
</dbReference>
<evidence type="ECO:0000256" key="4">
    <source>
        <dbReference type="ARBA" id="ARBA00023002"/>
    </source>
</evidence>
<evidence type="ECO:0000313" key="10">
    <source>
        <dbReference type="EMBL" id="ADE75626.1"/>
    </source>
</evidence>
<accession>D5A7V7</accession>
<feature type="domain" description="ERV/ALR sulfhydryl oxidase" evidence="9">
    <location>
        <begin position="93"/>
        <end position="193"/>
    </location>
</feature>
<sequence>MANNPVEHFLQTLGTFTQCVQTKLSNYFQSAVNIKASKVAKVGDDSTIWHLTREAKGGAVQKKKRGADYLDTTYLAEAFQSTDESSVKDKPGRPVSKEELGRATWTLLHTLAAQFPEKPTKQQKRDVKELMAILSRVYPCKDCGEHFKEILKANPVQVDSGAELAQWMCQVHNIVNRSLDKPKFPCQRVDARWGALECDEGACDLQGRRHSRDR</sequence>
<dbReference type="SUPFAM" id="SSF69000">
    <property type="entry name" value="FAD-dependent thiol oxidase"/>
    <property type="match status" value="1"/>
</dbReference>
<dbReference type="EC" id="1.8.3.2" evidence="8"/>
<dbReference type="GO" id="GO:0050660">
    <property type="term" value="F:flavin adenine dinucleotide binding"/>
    <property type="evidence" value="ECO:0007669"/>
    <property type="project" value="TreeGrafter"/>
</dbReference>
<evidence type="ECO:0000256" key="1">
    <source>
        <dbReference type="ARBA" id="ARBA00001974"/>
    </source>
</evidence>
<keyword evidence="2 8" id="KW-0285">Flavoprotein</keyword>
<keyword evidence="3 8" id="KW-0274">FAD</keyword>
<evidence type="ECO:0000256" key="5">
    <source>
        <dbReference type="ARBA" id="ARBA00023157"/>
    </source>
</evidence>
<keyword evidence="5" id="KW-1015">Disulfide bond</keyword>
<name>D5A7V7_PICSI</name>
<protein>
    <recommendedName>
        <fullName evidence="8">Sulfhydryl oxidase</fullName>
        <ecNumber evidence="8">1.8.3.2</ecNumber>
    </recommendedName>
</protein>
<organism evidence="10">
    <name type="scientific">Picea sitchensis</name>
    <name type="common">Sitka spruce</name>
    <name type="synonym">Pinus sitchensis</name>
    <dbReference type="NCBI Taxonomy" id="3332"/>
    <lineage>
        <taxon>Eukaryota</taxon>
        <taxon>Viridiplantae</taxon>
        <taxon>Streptophyta</taxon>
        <taxon>Embryophyta</taxon>
        <taxon>Tracheophyta</taxon>
        <taxon>Spermatophyta</taxon>
        <taxon>Pinopsida</taxon>
        <taxon>Pinidae</taxon>
        <taxon>Conifers I</taxon>
        <taxon>Pinales</taxon>
        <taxon>Pinaceae</taxon>
        <taxon>Picea</taxon>
    </lineage>
</organism>
<dbReference type="GO" id="GO:0005739">
    <property type="term" value="C:mitochondrion"/>
    <property type="evidence" value="ECO:0007669"/>
    <property type="project" value="TreeGrafter"/>
</dbReference>
<comment type="cofactor">
    <cofactor evidence="1 8">
        <name>FAD</name>
        <dbReference type="ChEBI" id="CHEBI:57692"/>
    </cofactor>
</comment>
<dbReference type="PANTHER" id="PTHR12645">
    <property type="entry name" value="ALR/ERV"/>
    <property type="match status" value="1"/>
</dbReference>
<evidence type="ECO:0000256" key="7">
    <source>
        <dbReference type="ARBA" id="ARBA00054445"/>
    </source>
</evidence>
<dbReference type="OMA" id="RWGALEC"/>
<dbReference type="AlphaFoldDB" id="D5A7V7"/>
<evidence type="ECO:0000259" key="9">
    <source>
        <dbReference type="PROSITE" id="PS51324"/>
    </source>
</evidence>
<dbReference type="PROSITE" id="PS51324">
    <property type="entry name" value="ERV_ALR"/>
    <property type="match status" value="1"/>
</dbReference>
<dbReference type="PANTHER" id="PTHR12645:SF0">
    <property type="entry name" value="FAD-LINKED SULFHYDRYL OXIDASE ALR"/>
    <property type="match status" value="1"/>
</dbReference>
<keyword evidence="4 8" id="KW-0560">Oxidoreductase</keyword>
<comment type="catalytic activity">
    <reaction evidence="6">
        <text>2 R'C(R)SH + O2 = R'C(R)S-S(R)CR' + H2O2</text>
        <dbReference type="Rhea" id="RHEA:17357"/>
        <dbReference type="ChEBI" id="CHEBI:15379"/>
        <dbReference type="ChEBI" id="CHEBI:16240"/>
        <dbReference type="ChEBI" id="CHEBI:16520"/>
        <dbReference type="ChEBI" id="CHEBI:17412"/>
        <dbReference type="EC" id="1.8.3.2"/>
    </reaction>
    <physiologicalReaction direction="left-to-right" evidence="6">
        <dbReference type="Rhea" id="RHEA:17358"/>
    </physiologicalReaction>
</comment>
<dbReference type="GO" id="GO:0016971">
    <property type="term" value="F:flavin-dependent sulfhydryl oxidase activity"/>
    <property type="evidence" value="ECO:0007669"/>
    <property type="project" value="InterPro"/>
</dbReference>
<proteinExistence type="evidence at transcript level"/>
<evidence type="ECO:0000256" key="2">
    <source>
        <dbReference type="ARBA" id="ARBA00022630"/>
    </source>
</evidence>
<evidence type="ECO:0000256" key="8">
    <source>
        <dbReference type="RuleBase" id="RU371123"/>
    </source>
</evidence>
<dbReference type="InterPro" id="IPR036774">
    <property type="entry name" value="ERV/ALR_sulphydryl_oxid_sf"/>
</dbReference>
<evidence type="ECO:0000256" key="3">
    <source>
        <dbReference type="ARBA" id="ARBA00022827"/>
    </source>
</evidence>
<dbReference type="FunFam" id="1.20.120.310:FF:000002">
    <property type="entry name" value="Sulfhydryl oxidase"/>
    <property type="match status" value="1"/>
</dbReference>
<reference evidence="10" key="1">
    <citation type="submission" date="2010-04" db="EMBL/GenBank/DDBJ databases">
        <authorList>
            <person name="Reid K.E."/>
            <person name="Liao N."/>
            <person name="Chan S."/>
            <person name="Docking R."/>
            <person name="Taylor G."/>
            <person name="Moore R."/>
            <person name="Mayo M."/>
            <person name="Munro S."/>
            <person name="King J."/>
            <person name="Yanchuk A."/>
            <person name="Holt R."/>
            <person name="Jones S."/>
            <person name="Marra M."/>
            <person name="Ritland C.E."/>
            <person name="Ritland K."/>
            <person name="Bohlmann J."/>
        </authorList>
    </citation>
    <scope>NUCLEOTIDE SEQUENCE</scope>
    <source>
        <tissue evidence="10">Buds collected with no treatment. Collection October 2007</tissue>
    </source>
</reference>
<dbReference type="Gene3D" id="1.20.120.310">
    <property type="entry name" value="ERV/ALR sulfhydryl oxidase domain"/>
    <property type="match status" value="1"/>
</dbReference>
<comment type="function">
    <text evidence="7">FAD-dependent sulfhydryl oxidase that catalyzes disulfide bond formation. Oxidizes thioredoxin in vitro. Required for the import and folding of small cysteine-containing proteins in the mitochondrial intermembrane space, and can act independently of the oxidoreductase MIA40. Can oxidize the cytochrome c oxidase assembly protein COX19, a typical substrate of MIA40.</text>
</comment>
<dbReference type="InterPro" id="IPR017905">
    <property type="entry name" value="ERV/ALR_sulphydryl_oxidase"/>
</dbReference>
<evidence type="ECO:0000256" key="6">
    <source>
        <dbReference type="ARBA" id="ARBA00052964"/>
    </source>
</evidence>